<reference evidence="2 3" key="1">
    <citation type="submission" date="2014-01" db="EMBL/GenBank/DDBJ databases">
        <title>Genome sequence determination for a cystic fibrosis isolate, Inquilinus limosus.</title>
        <authorList>
            <person name="Pino M."/>
            <person name="Di Conza J."/>
            <person name="Gutkind G."/>
        </authorList>
    </citation>
    <scope>NUCLEOTIDE SEQUENCE [LARGE SCALE GENOMIC DNA]</scope>
    <source>
        <strain evidence="2 3">MP06</strain>
    </source>
</reference>
<dbReference type="SUPFAM" id="SSF51735">
    <property type="entry name" value="NAD(P)-binding Rossmann-fold domains"/>
    <property type="match status" value="1"/>
</dbReference>
<comment type="caution">
    <text evidence="2">The sequence shown here is derived from an EMBL/GenBank/DDBJ whole genome shotgun (WGS) entry which is preliminary data.</text>
</comment>
<dbReference type="Pfam" id="PF03446">
    <property type="entry name" value="NAD_binding_2"/>
    <property type="match status" value="1"/>
</dbReference>
<sequence length="220" mass="22123">MADGLAIALIGYGEVGRIFARELIAAGATVSTYDILFDDPARGPALIADAKAAGVRPRGRASEAVCYADIVISAVTATEVGAVAAAVAGDLAPGQVFLDVNSASPDTKKAAAQVVEAGGAHYVEGAVMAPVGGVGLKVPILAGGPAAAVTAERLNALGMNLRPVAVEHGRASAMKLCRSIMIKGIEALIVDCAAAARAWDVEAEVFHSLDQSFPGTDFAA</sequence>
<dbReference type="GO" id="GO:0050661">
    <property type="term" value="F:NADP binding"/>
    <property type="evidence" value="ECO:0007669"/>
    <property type="project" value="InterPro"/>
</dbReference>
<evidence type="ECO:0000313" key="3">
    <source>
        <dbReference type="Proteomes" id="UP000029995"/>
    </source>
</evidence>
<dbReference type="PANTHER" id="PTHR43580">
    <property type="entry name" value="OXIDOREDUCTASE GLYR1-RELATED"/>
    <property type="match status" value="1"/>
</dbReference>
<gene>
    <name evidence="2" type="ORF">P409_19720</name>
</gene>
<dbReference type="RefSeq" id="WP_034842107.1">
    <property type="nucleotide sequence ID" value="NZ_JANX01000271.1"/>
</dbReference>
<accession>A0A0A0D6T6</accession>
<proteinExistence type="predicted"/>
<dbReference type="Proteomes" id="UP000029995">
    <property type="component" value="Unassembled WGS sequence"/>
</dbReference>
<dbReference type="Gene3D" id="1.10.1040.10">
    <property type="entry name" value="N-(1-d-carboxylethyl)-l-norvaline Dehydrogenase, domain 2"/>
    <property type="match status" value="1"/>
</dbReference>
<dbReference type="AlphaFoldDB" id="A0A0A0D6T6"/>
<dbReference type="EMBL" id="JANX01000271">
    <property type="protein sequence ID" value="KGM32737.1"/>
    <property type="molecule type" value="Genomic_DNA"/>
</dbReference>
<evidence type="ECO:0000259" key="1">
    <source>
        <dbReference type="Pfam" id="PF03446"/>
    </source>
</evidence>
<dbReference type="InterPro" id="IPR036291">
    <property type="entry name" value="NAD(P)-bd_dom_sf"/>
</dbReference>
<dbReference type="InterPro" id="IPR013328">
    <property type="entry name" value="6PGD_dom2"/>
</dbReference>
<feature type="non-terminal residue" evidence="2">
    <location>
        <position position="220"/>
    </location>
</feature>
<dbReference type="PANTHER" id="PTHR43580:SF2">
    <property type="entry name" value="CYTOKINE-LIKE NUCLEAR FACTOR N-PAC"/>
    <property type="match status" value="1"/>
</dbReference>
<dbReference type="OrthoDB" id="4333at2"/>
<evidence type="ECO:0000313" key="2">
    <source>
        <dbReference type="EMBL" id="KGM32737.1"/>
    </source>
</evidence>
<organism evidence="2 3">
    <name type="scientific">Inquilinus limosus MP06</name>
    <dbReference type="NCBI Taxonomy" id="1398085"/>
    <lineage>
        <taxon>Bacteria</taxon>
        <taxon>Pseudomonadati</taxon>
        <taxon>Pseudomonadota</taxon>
        <taxon>Alphaproteobacteria</taxon>
        <taxon>Rhodospirillales</taxon>
        <taxon>Rhodospirillaceae</taxon>
        <taxon>Inquilinus</taxon>
    </lineage>
</organism>
<protein>
    <recommendedName>
        <fullName evidence="1">6-phosphogluconate dehydrogenase NADP-binding domain-containing protein</fullName>
    </recommendedName>
</protein>
<dbReference type="InterPro" id="IPR008927">
    <property type="entry name" value="6-PGluconate_DH-like_C_sf"/>
</dbReference>
<dbReference type="SUPFAM" id="SSF48179">
    <property type="entry name" value="6-phosphogluconate dehydrogenase C-terminal domain-like"/>
    <property type="match status" value="1"/>
</dbReference>
<name>A0A0A0D6T6_9PROT</name>
<feature type="domain" description="6-phosphogluconate dehydrogenase NADP-binding" evidence="1">
    <location>
        <begin position="7"/>
        <end position="149"/>
    </location>
</feature>
<dbReference type="InterPro" id="IPR051265">
    <property type="entry name" value="HIBADH-related_NP60_sf"/>
</dbReference>
<dbReference type="Gene3D" id="3.40.50.720">
    <property type="entry name" value="NAD(P)-binding Rossmann-like Domain"/>
    <property type="match status" value="1"/>
</dbReference>
<dbReference type="InterPro" id="IPR006115">
    <property type="entry name" value="6PGDH_NADP-bd"/>
</dbReference>